<dbReference type="AlphaFoldDB" id="A0A381XGN3"/>
<evidence type="ECO:0000313" key="1">
    <source>
        <dbReference type="EMBL" id="SVA63317.1"/>
    </source>
</evidence>
<protein>
    <recommendedName>
        <fullName evidence="2">Asparagine synthetase B</fullName>
    </recommendedName>
</protein>
<sequence length="415" mass="47417">MKKILLSFLVTFSFSQKILIPMDLTQKDHLKAYGVAFHALTERVNVEWLLNYRGGSFLIDQFPFIIHQCRIRGVTFESIDGNTVLSIYGEIEKNNMEIVLLEKAPKIAIYSPPNKQPWDDAVTLALTYAEVPYKTIWDEEVLTQGFEKIDWLHLHHEDFTGQYGKFYRSYHTALWYIKQKEQFESLALKLGFPSVHEEKKAVARTIKNYVGQGGFLFAMCSATDSYDIALSEEGIDATHRVFDGTPIDPNAQSRLDFSKSLAFTEFNLITDPMVYEYSDIDFPPSNNPITRGAEADYFTLFEFSAKFDPVPTMLTQNHVFTIKGFMGQTTGYHKSKIKKHIVLMGEDPASEQVKYLHGSFGKGAYAFLGGHDPEDYRHFVGDPPTDLSLHRNSPGYRLILNNVLFPAARKKERKT</sequence>
<gene>
    <name evidence="1" type="ORF">METZ01_LOCUS116171</name>
</gene>
<reference evidence="1" key="1">
    <citation type="submission" date="2018-05" db="EMBL/GenBank/DDBJ databases">
        <authorList>
            <person name="Lanie J.A."/>
            <person name="Ng W.-L."/>
            <person name="Kazmierczak K.M."/>
            <person name="Andrzejewski T.M."/>
            <person name="Davidsen T.M."/>
            <person name="Wayne K.J."/>
            <person name="Tettelin H."/>
            <person name="Glass J.I."/>
            <person name="Rusch D."/>
            <person name="Podicherti R."/>
            <person name="Tsui H.-C.T."/>
            <person name="Winkler M.E."/>
        </authorList>
    </citation>
    <scope>NUCLEOTIDE SEQUENCE</scope>
</reference>
<organism evidence="1">
    <name type="scientific">marine metagenome</name>
    <dbReference type="NCBI Taxonomy" id="408172"/>
    <lineage>
        <taxon>unclassified sequences</taxon>
        <taxon>metagenomes</taxon>
        <taxon>ecological metagenomes</taxon>
    </lineage>
</organism>
<accession>A0A381XGN3</accession>
<dbReference type="EMBL" id="UINC01014940">
    <property type="protein sequence ID" value="SVA63317.1"/>
    <property type="molecule type" value="Genomic_DNA"/>
</dbReference>
<proteinExistence type="predicted"/>
<name>A0A381XGN3_9ZZZZ</name>
<evidence type="ECO:0008006" key="2">
    <source>
        <dbReference type="Google" id="ProtNLM"/>
    </source>
</evidence>